<reference evidence="1 2" key="1">
    <citation type="submission" date="2018-06" db="EMBL/GenBank/DDBJ databases">
        <title>Genome analysis of cellulolytic fungus Trichoderma lentiforme CFAM-422.</title>
        <authorList>
            <person name="Steindorff A.S."/>
            <person name="Formighieri E.F."/>
            <person name="Midorikawa G.E.O."/>
            <person name="Tamietti M.S."/>
            <person name="Ramos E.Z."/>
            <person name="Silva A.S."/>
            <person name="Bon E.P.S."/>
            <person name="Mendes T.D."/>
            <person name="Damaso M.C.T."/>
            <person name="Favaro L.C.L."/>
        </authorList>
    </citation>
    <scope>NUCLEOTIDE SEQUENCE [LARGE SCALE GENOMIC DNA]</scope>
    <source>
        <strain evidence="1 2">CFAM-422</strain>
    </source>
</reference>
<gene>
    <name evidence="1" type="ORF">CFAM422_002676</name>
</gene>
<dbReference type="Proteomes" id="UP000801864">
    <property type="component" value="Unassembled WGS sequence"/>
</dbReference>
<comment type="caution">
    <text evidence="1">The sequence shown here is derived from an EMBL/GenBank/DDBJ whole genome shotgun (WGS) entry which is preliminary data.</text>
</comment>
<organism evidence="1 2">
    <name type="scientific">Trichoderma lentiforme</name>
    <dbReference type="NCBI Taxonomy" id="1567552"/>
    <lineage>
        <taxon>Eukaryota</taxon>
        <taxon>Fungi</taxon>
        <taxon>Dikarya</taxon>
        <taxon>Ascomycota</taxon>
        <taxon>Pezizomycotina</taxon>
        <taxon>Sordariomycetes</taxon>
        <taxon>Hypocreomycetidae</taxon>
        <taxon>Hypocreales</taxon>
        <taxon>Hypocreaceae</taxon>
        <taxon>Trichoderma</taxon>
    </lineage>
</organism>
<protein>
    <submittedName>
        <fullName evidence="1">Uncharacterized protein</fullName>
    </submittedName>
</protein>
<name>A0A9P4XIG1_9HYPO</name>
<dbReference type="AlphaFoldDB" id="A0A9P4XIG1"/>
<evidence type="ECO:0000313" key="2">
    <source>
        <dbReference type="Proteomes" id="UP000801864"/>
    </source>
</evidence>
<proteinExistence type="predicted"/>
<keyword evidence="2" id="KW-1185">Reference proteome</keyword>
<evidence type="ECO:0000313" key="1">
    <source>
        <dbReference type="EMBL" id="KAF3074601.1"/>
    </source>
</evidence>
<sequence length="102" mass="10549">MGRILSASGRPELTELNGVCILVASAAAGVAVGVAAGACGAPLHEIGARAGRCSRWPLTSVGAAEGILYADRQQHRVQVHRKAIEDRLRAQKGNKAPATLAR</sequence>
<accession>A0A9P4XIG1</accession>
<dbReference type="EMBL" id="QLNT01000004">
    <property type="protein sequence ID" value="KAF3074601.1"/>
    <property type="molecule type" value="Genomic_DNA"/>
</dbReference>